<evidence type="ECO:0000313" key="3">
    <source>
        <dbReference type="EMBL" id="OGD82953.1"/>
    </source>
</evidence>
<dbReference type="EMBL" id="MFAU01000067">
    <property type="protein sequence ID" value="OGD82953.1"/>
    <property type="molecule type" value="Genomic_DNA"/>
</dbReference>
<dbReference type="SUPFAM" id="SSF100879">
    <property type="entry name" value="Lesion bypass DNA polymerase (Y-family), little finger domain"/>
    <property type="match status" value="1"/>
</dbReference>
<evidence type="ECO:0000259" key="2">
    <source>
        <dbReference type="PROSITE" id="PS50173"/>
    </source>
</evidence>
<dbReference type="GO" id="GO:0042276">
    <property type="term" value="P:error-prone translesion synthesis"/>
    <property type="evidence" value="ECO:0007669"/>
    <property type="project" value="TreeGrafter"/>
</dbReference>
<dbReference type="InterPro" id="IPR043128">
    <property type="entry name" value="Rev_trsase/Diguanyl_cyclase"/>
</dbReference>
<comment type="caution">
    <text evidence="3">The sequence shown here is derived from an EMBL/GenBank/DDBJ whole genome shotgun (WGS) entry which is preliminary data.</text>
</comment>
<dbReference type="Gene3D" id="3.30.70.270">
    <property type="match status" value="1"/>
</dbReference>
<sequence>MHLDLNSCFATIEQQANPRLRGKPVAVAAYDSPAGCIVAPSVEAKKYGVTVGMRVKDGKMLCPHLIVLTPDPWKYRNVHLALRKLLGNYTDKAVPKSIDEFVLDLEGYPAYRKGMIEVAREIKEKIKKEIGDWLTVSIGIATNRFLAKVGAGLNKPDGLDVIDKHNFADIYSKLRLVDLCGIKIRNAIRLNGAGVYTVWDFYRASVQRLKTAFKSILGYYWYVRLHGWEIDDVQSARRSYGNSFALPRPLIKPEELAPILQKLTEKTGMRMRKAGYTARGIHLAIVYRDHNFWHKGVSLPDWIFDSRDIYKIAFGLLNMSPYRSPVRDLAVSCFNLEKAKDVQLSLLEDLDKKRKLVNAIDLVNDRWGSFVITPAKMLGTGDAVIDRVAFGGVKELEEIISPV</sequence>
<accession>A0A1F5FTK6</accession>
<evidence type="ECO:0000256" key="1">
    <source>
        <dbReference type="ARBA" id="ARBA00010945"/>
    </source>
</evidence>
<dbReference type="InterPro" id="IPR043502">
    <property type="entry name" value="DNA/RNA_pol_sf"/>
</dbReference>
<dbReference type="GO" id="GO:0006281">
    <property type="term" value="P:DNA repair"/>
    <property type="evidence" value="ECO:0007669"/>
    <property type="project" value="InterPro"/>
</dbReference>
<proteinExistence type="inferred from homology"/>
<dbReference type="SUPFAM" id="SSF56672">
    <property type="entry name" value="DNA/RNA polymerases"/>
    <property type="match status" value="1"/>
</dbReference>
<dbReference type="Gene3D" id="3.30.1490.100">
    <property type="entry name" value="DNA polymerase, Y-family, little finger domain"/>
    <property type="match status" value="1"/>
</dbReference>
<feature type="domain" description="UmuC" evidence="2">
    <location>
        <begin position="1"/>
        <end position="183"/>
    </location>
</feature>
<comment type="similarity">
    <text evidence="1">Belongs to the DNA polymerase type-Y family.</text>
</comment>
<dbReference type="AlphaFoldDB" id="A0A1F5FTK6"/>
<dbReference type="InterPro" id="IPR001126">
    <property type="entry name" value="UmuC"/>
</dbReference>
<dbReference type="GO" id="GO:0009432">
    <property type="term" value="P:SOS response"/>
    <property type="evidence" value="ECO:0007669"/>
    <property type="project" value="TreeGrafter"/>
</dbReference>
<dbReference type="Pfam" id="PF11799">
    <property type="entry name" value="IMS_C"/>
    <property type="match status" value="1"/>
</dbReference>
<dbReference type="PANTHER" id="PTHR11076">
    <property type="entry name" value="DNA REPAIR POLYMERASE UMUC / TRANSFERASE FAMILY MEMBER"/>
    <property type="match status" value="1"/>
</dbReference>
<organism evidence="3 4">
    <name type="scientific">Candidatus Curtissbacteria bacterium RBG_13_40_7</name>
    <dbReference type="NCBI Taxonomy" id="1797706"/>
    <lineage>
        <taxon>Bacteria</taxon>
        <taxon>Candidatus Curtissiibacteriota</taxon>
    </lineage>
</organism>
<dbReference type="GO" id="GO:0003887">
    <property type="term" value="F:DNA-directed DNA polymerase activity"/>
    <property type="evidence" value="ECO:0007669"/>
    <property type="project" value="TreeGrafter"/>
</dbReference>
<dbReference type="PANTHER" id="PTHR11076:SF33">
    <property type="entry name" value="DNA POLYMERASE KAPPA"/>
    <property type="match status" value="1"/>
</dbReference>
<dbReference type="GO" id="GO:0003684">
    <property type="term" value="F:damaged DNA binding"/>
    <property type="evidence" value="ECO:0007669"/>
    <property type="project" value="InterPro"/>
</dbReference>
<evidence type="ECO:0000313" key="4">
    <source>
        <dbReference type="Proteomes" id="UP000179252"/>
    </source>
</evidence>
<dbReference type="PROSITE" id="PS50173">
    <property type="entry name" value="UMUC"/>
    <property type="match status" value="1"/>
</dbReference>
<dbReference type="Gene3D" id="3.40.1170.60">
    <property type="match status" value="1"/>
</dbReference>
<dbReference type="Pfam" id="PF00817">
    <property type="entry name" value="IMS"/>
    <property type="match status" value="1"/>
</dbReference>
<reference evidence="3 4" key="1">
    <citation type="journal article" date="2016" name="Nat. Commun.">
        <title>Thousands of microbial genomes shed light on interconnected biogeochemical processes in an aquifer system.</title>
        <authorList>
            <person name="Anantharaman K."/>
            <person name="Brown C.T."/>
            <person name="Hug L.A."/>
            <person name="Sharon I."/>
            <person name="Castelle C.J."/>
            <person name="Probst A.J."/>
            <person name="Thomas B.C."/>
            <person name="Singh A."/>
            <person name="Wilkins M.J."/>
            <person name="Karaoz U."/>
            <person name="Brodie E.L."/>
            <person name="Williams K.H."/>
            <person name="Hubbard S.S."/>
            <person name="Banfield J.F."/>
        </authorList>
    </citation>
    <scope>NUCLEOTIDE SEQUENCE [LARGE SCALE GENOMIC DNA]</scope>
</reference>
<dbReference type="InterPro" id="IPR017961">
    <property type="entry name" value="DNA_pol_Y-fam_little_finger"/>
</dbReference>
<dbReference type="InterPro" id="IPR050116">
    <property type="entry name" value="DNA_polymerase-Y"/>
</dbReference>
<dbReference type="GO" id="GO:0005829">
    <property type="term" value="C:cytosol"/>
    <property type="evidence" value="ECO:0007669"/>
    <property type="project" value="TreeGrafter"/>
</dbReference>
<name>A0A1F5FTK6_9BACT</name>
<protein>
    <recommendedName>
        <fullName evidence="2">UmuC domain-containing protein</fullName>
    </recommendedName>
</protein>
<dbReference type="InterPro" id="IPR036775">
    <property type="entry name" value="DNA_pol_Y-fam_lit_finger_sf"/>
</dbReference>
<dbReference type="Proteomes" id="UP000179252">
    <property type="component" value="Unassembled WGS sequence"/>
</dbReference>
<gene>
    <name evidence="3" type="ORF">A2165_03350</name>
</gene>